<reference evidence="8 9" key="1">
    <citation type="submission" date="2020-08" db="EMBL/GenBank/DDBJ databases">
        <title>Genome sequence of Acidovorax monticola KACC 19171T.</title>
        <authorList>
            <person name="Hyun D.-W."/>
            <person name="Bae J.-W."/>
        </authorList>
    </citation>
    <scope>NUCLEOTIDE SEQUENCE [LARGE SCALE GENOMIC DNA]</scope>
    <source>
        <strain evidence="8 9">KACC 19171</strain>
    </source>
</reference>
<dbReference type="EMBL" id="CP060790">
    <property type="protein sequence ID" value="QNP61335.1"/>
    <property type="molecule type" value="Genomic_DNA"/>
</dbReference>
<dbReference type="InterPro" id="IPR015797">
    <property type="entry name" value="NUDIX_hydrolase-like_dom_sf"/>
</dbReference>
<evidence type="ECO:0000256" key="3">
    <source>
        <dbReference type="ARBA" id="ARBA00022723"/>
    </source>
</evidence>
<organism evidence="8 9">
    <name type="scientific">Paenacidovorax monticola</name>
    <dbReference type="NCBI Taxonomy" id="1926868"/>
    <lineage>
        <taxon>Bacteria</taxon>
        <taxon>Pseudomonadati</taxon>
        <taxon>Pseudomonadota</taxon>
        <taxon>Betaproteobacteria</taxon>
        <taxon>Burkholderiales</taxon>
        <taxon>Comamonadaceae</taxon>
        <taxon>Paenacidovorax</taxon>
    </lineage>
</organism>
<dbReference type="InterPro" id="IPR000086">
    <property type="entry name" value="NUDIX_hydrolase_dom"/>
</dbReference>
<dbReference type="PANTHER" id="PTHR12992">
    <property type="entry name" value="NUDIX HYDROLASE"/>
    <property type="match status" value="1"/>
</dbReference>
<evidence type="ECO:0000256" key="1">
    <source>
        <dbReference type="ARBA" id="ARBA00001936"/>
    </source>
</evidence>
<evidence type="ECO:0000256" key="4">
    <source>
        <dbReference type="ARBA" id="ARBA00022801"/>
    </source>
</evidence>
<name>A0A7H0HLB9_9BURK</name>
<dbReference type="PANTHER" id="PTHR12992:SF11">
    <property type="entry name" value="MITOCHONDRIAL COENZYME A DIPHOSPHATASE NUDT8"/>
    <property type="match status" value="1"/>
</dbReference>
<dbReference type="GO" id="GO:0046872">
    <property type="term" value="F:metal ion binding"/>
    <property type="evidence" value="ECO:0007669"/>
    <property type="project" value="UniProtKB-KW"/>
</dbReference>
<dbReference type="GO" id="GO:0010945">
    <property type="term" value="F:coenzyme A diphosphatase activity"/>
    <property type="evidence" value="ECO:0007669"/>
    <property type="project" value="InterPro"/>
</dbReference>
<protein>
    <submittedName>
        <fullName evidence="8">CoA pyrophosphatase</fullName>
    </submittedName>
</protein>
<evidence type="ECO:0000256" key="5">
    <source>
        <dbReference type="ARBA" id="ARBA00022842"/>
    </source>
</evidence>
<keyword evidence="4" id="KW-0378">Hydrolase</keyword>
<evidence type="ECO:0000313" key="8">
    <source>
        <dbReference type="EMBL" id="QNP61335.1"/>
    </source>
</evidence>
<evidence type="ECO:0000256" key="6">
    <source>
        <dbReference type="ARBA" id="ARBA00023211"/>
    </source>
</evidence>
<dbReference type="Pfam" id="PF00293">
    <property type="entry name" value="NUDIX"/>
    <property type="match status" value="1"/>
</dbReference>
<keyword evidence="9" id="KW-1185">Reference proteome</keyword>
<keyword evidence="5" id="KW-0460">Magnesium</keyword>
<keyword evidence="3" id="KW-0479">Metal-binding</keyword>
<accession>A0A7H0HLB9</accession>
<feature type="domain" description="Nudix hydrolase" evidence="7">
    <location>
        <begin position="59"/>
        <end position="189"/>
    </location>
</feature>
<dbReference type="AlphaFoldDB" id="A0A7H0HLB9"/>
<dbReference type="KEGG" id="amon:H9L24_10195"/>
<evidence type="ECO:0000256" key="2">
    <source>
        <dbReference type="ARBA" id="ARBA00001946"/>
    </source>
</evidence>
<dbReference type="NCBIfam" id="NF007980">
    <property type="entry name" value="PRK10707.1"/>
    <property type="match status" value="1"/>
</dbReference>
<comment type="cofactor">
    <cofactor evidence="2">
        <name>Mg(2+)</name>
        <dbReference type="ChEBI" id="CHEBI:18420"/>
    </cofactor>
</comment>
<gene>
    <name evidence="8" type="ORF">H9L24_10195</name>
</gene>
<dbReference type="CDD" id="cd03426">
    <property type="entry name" value="NUDIX_CoAse_Nudt7"/>
    <property type="match status" value="1"/>
</dbReference>
<dbReference type="InterPro" id="IPR045121">
    <property type="entry name" value="CoAse"/>
</dbReference>
<keyword evidence="6" id="KW-0464">Manganese</keyword>
<evidence type="ECO:0000313" key="9">
    <source>
        <dbReference type="Proteomes" id="UP000516057"/>
    </source>
</evidence>
<evidence type="ECO:0000259" key="7">
    <source>
        <dbReference type="PROSITE" id="PS51462"/>
    </source>
</evidence>
<comment type="cofactor">
    <cofactor evidence="1">
        <name>Mn(2+)</name>
        <dbReference type="ChEBI" id="CHEBI:29035"/>
    </cofactor>
</comment>
<dbReference type="Proteomes" id="UP000516057">
    <property type="component" value="Chromosome"/>
</dbReference>
<dbReference type="Gene3D" id="3.90.79.10">
    <property type="entry name" value="Nucleoside Triphosphate Pyrophosphohydrolase"/>
    <property type="match status" value="1"/>
</dbReference>
<proteinExistence type="predicted"/>
<dbReference type="PROSITE" id="PS51462">
    <property type="entry name" value="NUDIX"/>
    <property type="match status" value="1"/>
</dbReference>
<sequence length="224" mass="24909">MSSLPNFDPRSVPVVRVDTDLPAVPAAAQTPEALRQRFAAPPAWTPEVVLEKKFMQREPAHASVLVPIVLREQPMVLLTERTAHLSTHSGQIAFPGGRADPEDANPAATALREAQEEVGLDPGFVEVLGSLSTYVTGSSFIITPVVGLVRPDCVLQPNPYEVADVFEVPLAFLLDPAHHRHHVFEWSGVRREWFSMPYQDGDKNRYIWGATAGMLRNFYRFMRA</sequence>
<dbReference type="SUPFAM" id="SSF55811">
    <property type="entry name" value="Nudix"/>
    <property type="match status" value="1"/>
</dbReference>